<dbReference type="AlphaFoldDB" id="A0ABD6XEQ0"/>
<dbReference type="NCBIfam" id="TIGR01847">
    <property type="entry name" value="bacteriocin_sig"/>
    <property type="match status" value="1"/>
</dbReference>
<dbReference type="Pfam" id="PF19154">
    <property type="entry name" value="DUF5836"/>
    <property type="match status" value="1"/>
</dbReference>
<dbReference type="EMBL" id="QAGV01000015">
    <property type="protein sequence ID" value="PTR94525.1"/>
    <property type="molecule type" value="Genomic_DNA"/>
</dbReference>
<dbReference type="InterPro" id="IPR043896">
    <property type="entry name" value="AbpIP"/>
</dbReference>
<keyword evidence="3" id="KW-0078">Bacteriocin</keyword>
<dbReference type="InterPro" id="IPR010133">
    <property type="entry name" value="Bacteriocin_signal_seq"/>
</dbReference>
<keyword evidence="1" id="KW-0929">Antimicrobial</keyword>
<dbReference type="RefSeq" id="WP_003699413.1">
    <property type="nucleotide sequence ID" value="NZ_CBCRTQ010000009.1"/>
</dbReference>
<dbReference type="GO" id="GO:0031640">
    <property type="term" value="P:killing of cells of another organism"/>
    <property type="evidence" value="ECO:0007669"/>
    <property type="project" value="UniProtKB-KW"/>
</dbReference>
<reference evidence="4 5" key="1">
    <citation type="journal article" date="2018" name="Genome Announc.">
        <title>Fifty-Six Draft Genome Sequences of 10 Lactobacillus Species from 22 Commercial Dietary Supplements.</title>
        <authorList>
            <person name="Gangiredla J."/>
            <person name="Barnaba T.J."/>
            <person name="Mammel M.K."/>
            <person name="Lacher D.W."/>
            <person name="Elkins C.A."/>
            <person name="Lampel K.A."/>
            <person name="Whitehouse C.A."/>
            <person name="Tartera C."/>
        </authorList>
    </citation>
    <scope>NUCLEOTIDE SEQUENCE [LARGE SCALE GENOMIC DNA]</scope>
    <source>
        <strain evidence="4 5">DS11_12</strain>
    </source>
</reference>
<evidence type="ECO:0000256" key="3">
    <source>
        <dbReference type="ARBA" id="ARBA00023048"/>
    </source>
</evidence>
<dbReference type="GO" id="GO:0042742">
    <property type="term" value="P:defense response to bacterium"/>
    <property type="evidence" value="ECO:0007669"/>
    <property type="project" value="UniProtKB-KW"/>
</dbReference>
<proteinExistence type="predicted"/>
<evidence type="ECO:0000256" key="1">
    <source>
        <dbReference type="ARBA" id="ARBA00022529"/>
    </source>
</evidence>
<keyword evidence="2" id="KW-0044">Antibiotic</keyword>
<accession>A0ABD6XEQ0</accession>
<dbReference type="Proteomes" id="UP000244552">
    <property type="component" value="Unassembled WGS sequence"/>
</dbReference>
<evidence type="ECO:0000256" key="2">
    <source>
        <dbReference type="ARBA" id="ARBA00023022"/>
    </source>
</evidence>
<organism evidence="4 5">
    <name type="scientific">Ligilactobacillus salivarius</name>
    <dbReference type="NCBI Taxonomy" id="1624"/>
    <lineage>
        <taxon>Bacteria</taxon>
        <taxon>Bacillati</taxon>
        <taxon>Bacillota</taxon>
        <taxon>Bacilli</taxon>
        <taxon>Lactobacillales</taxon>
        <taxon>Lactobacillaceae</taxon>
        <taxon>Ligilactobacillus</taxon>
    </lineage>
</organism>
<protein>
    <submittedName>
        <fullName evidence="4">Bacteriocin</fullName>
    </submittedName>
</protein>
<gene>
    <name evidence="4" type="ORF">DBP89_09140</name>
</gene>
<sequence length="39" mass="4396">MKFEVLTEKKLQVVVGGTTKNFGKSYYGKCSFKFLGTCK</sequence>
<comment type="caution">
    <text evidence="4">The sequence shown here is derived from an EMBL/GenBank/DDBJ whole genome shotgun (WGS) entry which is preliminary data.</text>
</comment>
<evidence type="ECO:0000313" key="5">
    <source>
        <dbReference type="Proteomes" id="UP000244552"/>
    </source>
</evidence>
<name>A0ABD6XEQ0_9LACO</name>
<evidence type="ECO:0000313" key="4">
    <source>
        <dbReference type="EMBL" id="PTR94525.1"/>
    </source>
</evidence>